<evidence type="ECO:0000256" key="1">
    <source>
        <dbReference type="ARBA" id="ARBA00004328"/>
    </source>
</evidence>
<name>A0A193GYB8_9CAUD</name>
<dbReference type="Gene3D" id="2.160.20.10">
    <property type="entry name" value="Single-stranded right-handed beta-helix, Pectin lyase-like"/>
    <property type="match status" value="2"/>
</dbReference>
<evidence type="ECO:0000313" key="7">
    <source>
        <dbReference type="Proteomes" id="UP000201689"/>
    </source>
</evidence>
<dbReference type="Pfam" id="PF12708">
    <property type="entry name" value="Pect-lyase_RHGA_epim"/>
    <property type="match status" value="1"/>
</dbReference>
<dbReference type="Gene3D" id="2.10.10.80">
    <property type="match status" value="1"/>
</dbReference>
<dbReference type="InterPro" id="IPR011050">
    <property type="entry name" value="Pectin_lyase_fold/virulence"/>
</dbReference>
<dbReference type="OrthoDB" id="607at10239"/>
<keyword evidence="3" id="KW-0175">Coiled coil</keyword>
<proteinExistence type="predicted"/>
<evidence type="ECO:0000259" key="4">
    <source>
        <dbReference type="Pfam" id="PF12708"/>
    </source>
</evidence>
<accession>A0A193GYB8</accession>
<gene>
    <name evidence="6" type="ORF">BI096_gp15</name>
</gene>
<feature type="coiled-coil region" evidence="3">
    <location>
        <begin position="82"/>
        <end position="116"/>
    </location>
</feature>
<sequence length="813" mass="85972">MELKTYFAQDRTGNLIPSATVSIYLTGTTTLATGLKNVSGGNLANPFSADADGKIQFYAPDGIYDMQVSLGSTTGVKVTFQCLDVQQQLTDANSAADRAENAAESIEDQTATITANTREQWRRALADAGLSLVSGSFEEGATATTTIDAVWNQEGGQCYTWGGTLPKTVPANSTPGSTGGVSSGAWVSVAGVILRSDLLSEVTSLGDNLITVKQPISNSSARKLHDWVSDHISVTDMAGVVGDGVNDDAPGIIAAITALSAAKKPVVFVPGTYLISTSITFNTPVKIHNGAVLKARNGAVIRFNAEIQAGEYKVFDTNDDFVSNYLQVPSVKIAMGPVRPEWFGARTVSSYAELATSIDCSSAFHKAWHATCGEFNVELTPGSFYQSEFYHSYILLAAGKYRIDNNLKFWYRVTSPSVIRYNKNGGGIVGAGMGLSVIVLTNPADESNAAMEFSDMSGELHMFRDFKVTFYDFNATGDARWFGRTGAGILFSSSDSIYTLNLWAAGFKYLKLDGDGVRRGGVGIQFESLVDHFYGNLLTEHCVHGVAFSSCVSNGYNAKGFVNTVADISCGNFIPAWPDLIDQTGINLIALSGLESKACPATPIYFGTADNRVSITNVNVKGNGESSSAVVTYRVIDFNPAGGGASGLIQGNAMNVNYGLIDDRTTGFAGRDGRPLRLVFNLHNVAGASSTETAVAVFRNPLSNIDVDMGIDGAKSPALISNCNHAKANLNLNNISGYTQAPYAAFICGAGKLLIQSLKVNATTNATYLGYAGGSAQVILPAAMDVDIAPVRKGSGSTADIRQVSSATYSTIQ</sequence>
<dbReference type="GO" id="GO:0044423">
    <property type="term" value="C:virion component"/>
    <property type="evidence" value="ECO:0007669"/>
    <property type="project" value="UniProtKB-KW"/>
</dbReference>
<dbReference type="Proteomes" id="UP000201689">
    <property type="component" value="Segment"/>
</dbReference>
<dbReference type="InterPro" id="IPR012334">
    <property type="entry name" value="Pectin_lyas_fold"/>
</dbReference>
<evidence type="ECO:0008006" key="8">
    <source>
        <dbReference type="Google" id="ProtNLM"/>
    </source>
</evidence>
<reference evidence="6 7" key="2">
    <citation type="submission" date="2016-07" db="EMBL/GenBank/DDBJ databases">
        <title>Whole genome sequeicing and characterization of Enterobacter phage Arya isolated from the termite gut.</title>
        <authorList>
            <person name="Tikhe C."/>
            <person name="Husseneder C."/>
        </authorList>
    </citation>
    <scope>NUCLEOTIDE SEQUENCE [LARGE SCALE GENOMIC DNA]</scope>
</reference>
<dbReference type="KEGG" id="vg:29064922"/>
<dbReference type="EMBL" id="KX231828">
    <property type="protein sequence ID" value="ANN86123.1"/>
    <property type="molecule type" value="Genomic_DNA"/>
</dbReference>
<reference evidence="6 7" key="1">
    <citation type="submission" date="2016-05" db="EMBL/GenBank/DDBJ databases">
        <authorList>
            <person name="Lavstsen T."/>
            <person name="Jespersen J.S."/>
        </authorList>
    </citation>
    <scope>NUCLEOTIDE SEQUENCE [LARGE SCALE GENOMIC DNA]</scope>
</reference>
<dbReference type="GO" id="GO:0051701">
    <property type="term" value="P:biological process involved in interaction with host"/>
    <property type="evidence" value="ECO:0007669"/>
    <property type="project" value="UniProtKB-ARBA"/>
</dbReference>
<feature type="domain" description="Rhamnogalacturonase A/B/Epimerase-like pectate lyase" evidence="4">
    <location>
        <begin position="232"/>
        <end position="287"/>
    </location>
</feature>
<protein>
    <recommendedName>
        <fullName evidence="8">Pectate lyase superfamily protein domain-containing protein</fullName>
    </recommendedName>
</protein>
<keyword evidence="7" id="KW-1185">Reference proteome</keyword>
<dbReference type="GeneID" id="29064922"/>
<dbReference type="Pfam" id="PF18668">
    <property type="entry name" value="Tail_spike_N"/>
    <property type="match status" value="1"/>
</dbReference>
<evidence type="ECO:0000259" key="5">
    <source>
        <dbReference type="Pfam" id="PF18668"/>
    </source>
</evidence>
<dbReference type="RefSeq" id="YP_009284279.1">
    <property type="nucleotide sequence ID" value="NC_031048.1"/>
</dbReference>
<feature type="domain" description="Tail spike TSP1/Gp66 N-terminal" evidence="5">
    <location>
        <begin position="135"/>
        <end position="190"/>
    </location>
</feature>
<dbReference type="GO" id="GO:0019058">
    <property type="term" value="P:viral life cycle"/>
    <property type="evidence" value="ECO:0007669"/>
    <property type="project" value="UniProtKB-ARBA"/>
</dbReference>
<evidence type="ECO:0000313" key="6">
    <source>
        <dbReference type="EMBL" id="ANN86123.1"/>
    </source>
</evidence>
<dbReference type="InterPro" id="IPR024535">
    <property type="entry name" value="RHGA/B-epi-like_pectate_lyase"/>
</dbReference>
<evidence type="ECO:0000256" key="2">
    <source>
        <dbReference type="ARBA" id="ARBA00022844"/>
    </source>
</evidence>
<evidence type="ECO:0000256" key="3">
    <source>
        <dbReference type="SAM" id="Coils"/>
    </source>
</evidence>
<keyword evidence="2" id="KW-0946">Virion</keyword>
<dbReference type="InterPro" id="IPR040775">
    <property type="entry name" value="Tail_spike_N"/>
</dbReference>
<organism evidence="6 7">
    <name type="scientific">Enterobacter phage Arya</name>
    <dbReference type="NCBI Taxonomy" id="1864622"/>
    <lineage>
        <taxon>Viruses</taxon>
        <taxon>Duplodnaviria</taxon>
        <taxon>Heunggongvirae</taxon>
        <taxon>Uroviricota</taxon>
        <taxon>Caudoviricetes</taxon>
        <taxon>Iiscvirinae</taxon>
        <taxon>Aryavirus</taxon>
        <taxon>Aryavirus arya</taxon>
    </lineage>
</organism>
<comment type="subcellular location">
    <subcellularLocation>
        <location evidence="1">Virion</location>
    </subcellularLocation>
</comment>
<dbReference type="SUPFAM" id="SSF51126">
    <property type="entry name" value="Pectin lyase-like"/>
    <property type="match status" value="1"/>
</dbReference>